<dbReference type="InterPro" id="IPR036291">
    <property type="entry name" value="NAD(P)-bd_dom_sf"/>
</dbReference>
<dbReference type="EMBL" id="CADCWL010000201">
    <property type="protein sequence ID" value="CAA9577991.1"/>
    <property type="molecule type" value="Genomic_DNA"/>
</dbReference>
<sequence length="362" mass="38107">MPAAKGDAVETLKVGIVGAGGIAEQHGVAWRANAPRGEIVAVADVAEARARSFAGRYTGPGAELHGGIESLLADPNVDAVDICLPHHLHAPAIVAAARAGKAILCEKPLCTSLEDAAAINAAVQETGVTFMMAHNQLFQPSLIEARRLLAAGAIGRPFLYRSVEAFQNRAALAPVAPAGMAEGESPWAWRSDPKRMGGGEVLDTGWHATYRLLALAGDDRPVAVQAMTERYFLPDWPAEDTGLLLVRFASGAIGEILTTWAFATVGAQQFEAMGEHGSLAGSGARILHQLHRWPQPAERVDDPVHSFTAEVTHFLDVVQRGATSLAPVATGTRVLQLTLAAYLAAAEGRQVELPENPLEAGA</sequence>
<dbReference type="InterPro" id="IPR050463">
    <property type="entry name" value="Gfo/Idh/MocA_oxidrdct_glycsds"/>
</dbReference>
<evidence type="ECO:0000256" key="1">
    <source>
        <dbReference type="ARBA" id="ARBA00023002"/>
    </source>
</evidence>
<dbReference type="SUPFAM" id="SSF55347">
    <property type="entry name" value="Glyceraldehyde-3-phosphate dehydrogenase-like, C-terminal domain"/>
    <property type="match status" value="1"/>
</dbReference>
<dbReference type="GO" id="GO:0000166">
    <property type="term" value="F:nucleotide binding"/>
    <property type="evidence" value="ECO:0007669"/>
    <property type="project" value="InterPro"/>
</dbReference>
<evidence type="ECO:0008006" key="5">
    <source>
        <dbReference type="Google" id="ProtNLM"/>
    </source>
</evidence>
<name>A0A6J4VHF2_9BACT</name>
<dbReference type="PANTHER" id="PTHR43818:SF11">
    <property type="entry name" value="BCDNA.GH03377"/>
    <property type="match status" value="1"/>
</dbReference>
<dbReference type="AlphaFoldDB" id="A0A6J4VHF2"/>
<reference evidence="4" key="1">
    <citation type="submission" date="2020-02" db="EMBL/GenBank/DDBJ databases">
        <authorList>
            <person name="Meier V. D."/>
        </authorList>
    </citation>
    <scope>NUCLEOTIDE SEQUENCE</scope>
    <source>
        <strain evidence="4">AVDCRST_MAG19</strain>
    </source>
</reference>
<dbReference type="Gene3D" id="3.30.360.10">
    <property type="entry name" value="Dihydrodipicolinate Reductase, domain 2"/>
    <property type="match status" value="1"/>
</dbReference>
<feature type="domain" description="GFO/IDH/MocA-like oxidoreductase" evidence="3">
    <location>
        <begin position="144"/>
        <end position="279"/>
    </location>
</feature>
<keyword evidence="1" id="KW-0560">Oxidoreductase</keyword>
<evidence type="ECO:0000313" key="4">
    <source>
        <dbReference type="EMBL" id="CAA9577991.1"/>
    </source>
</evidence>
<dbReference type="Gene3D" id="3.40.50.720">
    <property type="entry name" value="NAD(P)-binding Rossmann-like Domain"/>
    <property type="match status" value="1"/>
</dbReference>
<gene>
    <name evidence="4" type="ORF">AVDCRST_MAG19-3591</name>
</gene>
<proteinExistence type="predicted"/>
<feature type="domain" description="Gfo/Idh/MocA-like oxidoreductase N-terminal" evidence="2">
    <location>
        <begin position="12"/>
        <end position="134"/>
    </location>
</feature>
<evidence type="ECO:0000259" key="3">
    <source>
        <dbReference type="Pfam" id="PF22725"/>
    </source>
</evidence>
<dbReference type="InterPro" id="IPR000683">
    <property type="entry name" value="Gfo/Idh/MocA-like_OxRdtase_N"/>
</dbReference>
<dbReference type="SUPFAM" id="SSF51735">
    <property type="entry name" value="NAD(P)-binding Rossmann-fold domains"/>
    <property type="match status" value="1"/>
</dbReference>
<dbReference type="Pfam" id="PF01408">
    <property type="entry name" value="GFO_IDH_MocA"/>
    <property type="match status" value="1"/>
</dbReference>
<accession>A0A6J4VHF2</accession>
<dbReference type="Pfam" id="PF22725">
    <property type="entry name" value="GFO_IDH_MocA_C3"/>
    <property type="match status" value="1"/>
</dbReference>
<dbReference type="GO" id="GO:0016491">
    <property type="term" value="F:oxidoreductase activity"/>
    <property type="evidence" value="ECO:0007669"/>
    <property type="project" value="UniProtKB-KW"/>
</dbReference>
<evidence type="ECO:0000259" key="2">
    <source>
        <dbReference type="Pfam" id="PF01408"/>
    </source>
</evidence>
<protein>
    <recommendedName>
        <fullName evidence="5">Gfo/Idh/MocA family oxidoreductase</fullName>
    </recommendedName>
</protein>
<dbReference type="InterPro" id="IPR055170">
    <property type="entry name" value="GFO_IDH_MocA-like_dom"/>
</dbReference>
<organism evidence="4">
    <name type="scientific">uncultured Thermomicrobiales bacterium</name>
    <dbReference type="NCBI Taxonomy" id="1645740"/>
    <lineage>
        <taxon>Bacteria</taxon>
        <taxon>Pseudomonadati</taxon>
        <taxon>Thermomicrobiota</taxon>
        <taxon>Thermomicrobia</taxon>
        <taxon>Thermomicrobiales</taxon>
        <taxon>environmental samples</taxon>
    </lineage>
</organism>
<dbReference type="PANTHER" id="PTHR43818">
    <property type="entry name" value="BCDNA.GH03377"/>
    <property type="match status" value="1"/>
</dbReference>